<evidence type="ECO:0000256" key="1">
    <source>
        <dbReference type="ARBA" id="ARBA00022692"/>
    </source>
</evidence>
<feature type="transmembrane region" description="Helical" evidence="4">
    <location>
        <begin position="356"/>
        <end position="381"/>
    </location>
</feature>
<proteinExistence type="predicted"/>
<sequence length="428" mass="46146">MQHTTSRYWFGLPLSLAGGYVGLFMFMAGDGFELAFLSKYIVSIGFTQADASFVITIYGLAAALSAWASGVIAEAISPLKTMKIGLALWLIFHVLFLWLGLKQANFGLMVLCYALRGIAYPLFCYGFLLMIVQNVKQENVSAASGWFWAAYSLGIGVIGSGLPGLLIPVIGEFNMLCISLLFVAASGAIAFSALRGITHHSALQDASLSTRLKELPKAATLLIHNRAIAWAFVIRVINQLAVFGFSVIMPFQFMKIGFTLAAWLQVWAIFFASTIVFNIFWGIVAEKLGLLRVVRWFGCVGCGVACLLFYYVPLYLGPEYWAAAMCSIVLGFFMSAFVPMTALFPRLAPEHQGAAISIYNLAAGMSNFVAPAIATLALPLLEVKGVVFIYSGCYFAGALITLLIGLKPQPRSQAQAFSAASGGSSGSH</sequence>
<keyword evidence="3 4" id="KW-0472">Membrane</keyword>
<protein>
    <submittedName>
        <fullName evidence="5">MFS transporter</fullName>
    </submittedName>
</protein>
<evidence type="ECO:0000256" key="4">
    <source>
        <dbReference type="SAM" id="Phobius"/>
    </source>
</evidence>
<evidence type="ECO:0000313" key="5">
    <source>
        <dbReference type="EMBL" id="NIF01865.1"/>
    </source>
</evidence>
<keyword evidence="1 4" id="KW-0812">Transmembrane</keyword>
<evidence type="ECO:0000313" key="6">
    <source>
        <dbReference type="Proteomes" id="UP000780690"/>
    </source>
</evidence>
<reference evidence="5 6" key="1">
    <citation type="journal article" date="2019" name="bioRxiv">
        <title>Bacteria contribute to plant secondary compound degradation in a generalist herbivore system.</title>
        <authorList>
            <person name="Francoeur C.B."/>
            <person name="Khadempour L."/>
            <person name="Moreira-Soto R.D."/>
            <person name="Gotting K."/>
            <person name="Book A.J."/>
            <person name="Pinto-Tomas A.A."/>
            <person name="Keefover-Ring K."/>
            <person name="Currie C.R."/>
        </authorList>
    </citation>
    <scope>NUCLEOTIDE SEQUENCE [LARGE SCALE GENOMIC DNA]</scope>
    <source>
        <strain evidence="5 6">Acro-805</strain>
    </source>
</reference>
<dbReference type="NCBIfam" id="TIGR00897">
    <property type="entry name" value="2A0118"/>
    <property type="match status" value="1"/>
</dbReference>
<accession>A0ABX0QY63</accession>
<evidence type="ECO:0000256" key="2">
    <source>
        <dbReference type="ARBA" id="ARBA00022989"/>
    </source>
</evidence>
<dbReference type="EMBL" id="VWXD01000006">
    <property type="protein sequence ID" value="NIF01865.1"/>
    <property type="molecule type" value="Genomic_DNA"/>
</dbReference>
<dbReference type="Pfam" id="PF07690">
    <property type="entry name" value="MFS_1"/>
    <property type="match status" value="1"/>
</dbReference>
<dbReference type="CDD" id="cd17337">
    <property type="entry name" value="MFS_CsbX"/>
    <property type="match status" value="1"/>
</dbReference>
<gene>
    <name evidence="5" type="ORF">F3J38_17645</name>
</gene>
<dbReference type="InterPro" id="IPR004748">
    <property type="entry name" value="Polyol_permease-like"/>
</dbReference>
<feature type="transmembrane region" description="Helical" evidence="4">
    <location>
        <begin position="173"/>
        <end position="194"/>
    </location>
</feature>
<dbReference type="Proteomes" id="UP000780690">
    <property type="component" value="Unassembled WGS sequence"/>
</dbReference>
<feature type="transmembrane region" description="Helical" evidence="4">
    <location>
        <begin position="7"/>
        <end position="29"/>
    </location>
</feature>
<evidence type="ECO:0000256" key="3">
    <source>
        <dbReference type="ARBA" id="ARBA00023136"/>
    </source>
</evidence>
<name>A0ABX0QY63_9GAMM</name>
<feature type="transmembrane region" description="Helical" evidence="4">
    <location>
        <begin position="227"/>
        <end position="248"/>
    </location>
</feature>
<feature type="transmembrane region" description="Helical" evidence="4">
    <location>
        <begin position="145"/>
        <end position="167"/>
    </location>
</feature>
<dbReference type="InterPro" id="IPR011701">
    <property type="entry name" value="MFS"/>
</dbReference>
<comment type="caution">
    <text evidence="5">The sequence shown here is derived from an EMBL/GenBank/DDBJ whole genome shotgun (WGS) entry which is preliminary data.</text>
</comment>
<feature type="transmembrane region" description="Helical" evidence="4">
    <location>
        <begin position="84"/>
        <end position="101"/>
    </location>
</feature>
<dbReference type="RefSeq" id="WP_167140583.1">
    <property type="nucleotide sequence ID" value="NZ_VWXD01000006.1"/>
</dbReference>
<dbReference type="SUPFAM" id="SSF103473">
    <property type="entry name" value="MFS general substrate transporter"/>
    <property type="match status" value="1"/>
</dbReference>
<keyword evidence="6" id="KW-1185">Reference proteome</keyword>
<keyword evidence="2 4" id="KW-1133">Transmembrane helix</keyword>
<dbReference type="InterPro" id="IPR036259">
    <property type="entry name" value="MFS_trans_sf"/>
</dbReference>
<organism evidence="5 6">
    <name type="scientific">Candidatus Pantoea formicae</name>
    <dbReference type="NCBI Taxonomy" id="2608355"/>
    <lineage>
        <taxon>Bacteria</taxon>
        <taxon>Pseudomonadati</taxon>
        <taxon>Pseudomonadota</taxon>
        <taxon>Gammaproteobacteria</taxon>
        <taxon>Enterobacterales</taxon>
        <taxon>Erwiniaceae</taxon>
        <taxon>Pantoea</taxon>
    </lineage>
</organism>
<feature type="transmembrane region" description="Helical" evidence="4">
    <location>
        <begin position="387"/>
        <end position="406"/>
    </location>
</feature>
<feature type="transmembrane region" description="Helical" evidence="4">
    <location>
        <begin position="49"/>
        <end position="72"/>
    </location>
</feature>
<feature type="transmembrane region" description="Helical" evidence="4">
    <location>
        <begin position="113"/>
        <end position="133"/>
    </location>
</feature>
<dbReference type="Gene3D" id="1.20.1250.20">
    <property type="entry name" value="MFS general substrate transporter like domains"/>
    <property type="match status" value="2"/>
</dbReference>
<feature type="transmembrane region" description="Helical" evidence="4">
    <location>
        <begin position="320"/>
        <end position="344"/>
    </location>
</feature>
<feature type="transmembrane region" description="Helical" evidence="4">
    <location>
        <begin position="293"/>
        <end position="314"/>
    </location>
</feature>
<feature type="transmembrane region" description="Helical" evidence="4">
    <location>
        <begin position="260"/>
        <end position="281"/>
    </location>
</feature>